<dbReference type="STRING" id="1798525.A3G90_03085"/>
<dbReference type="GO" id="GO:0000272">
    <property type="term" value="P:polysaccharide catabolic process"/>
    <property type="evidence" value="ECO:0007669"/>
    <property type="project" value="InterPro"/>
</dbReference>
<keyword evidence="3" id="KW-1015">Disulfide bond</keyword>
<feature type="signal peptide" evidence="4">
    <location>
        <begin position="1"/>
        <end position="23"/>
    </location>
</feature>
<dbReference type="Pfam" id="PF13948">
    <property type="entry name" value="DUF4215"/>
    <property type="match status" value="1"/>
</dbReference>
<evidence type="ECO:0000313" key="6">
    <source>
        <dbReference type="Proteomes" id="UP000177325"/>
    </source>
</evidence>
<dbReference type="InterPro" id="IPR002105">
    <property type="entry name" value="Dockerin_1_rpt"/>
</dbReference>
<dbReference type="InterPro" id="IPR013783">
    <property type="entry name" value="Ig-like_fold"/>
</dbReference>
<dbReference type="AlphaFoldDB" id="A0A1F6FGN8"/>
<comment type="caution">
    <text evidence="5">The sequence shown here is derived from an EMBL/GenBank/DDBJ whole genome shotgun (WGS) entry which is preliminary data.</text>
</comment>
<dbReference type="Gene3D" id="2.60.40.10">
    <property type="entry name" value="Immunoglobulins"/>
    <property type="match status" value="1"/>
</dbReference>
<evidence type="ECO:0000256" key="1">
    <source>
        <dbReference type="ARBA" id="ARBA00022729"/>
    </source>
</evidence>
<dbReference type="InterPro" id="IPR036439">
    <property type="entry name" value="Dockerin_dom_sf"/>
</dbReference>
<sequence>MYARLTFFGIVLATVLLIPSLTAAQAILTGTATTTLTLSICGNSLVDDGEQCDVPGETGVYSTSIAGRQCSLSCNFGPYCGDGVLQTSFGEECDDGNNDDADFCSAICIIEPAGSGGGGSSGGGSGGGGGSDTELGDTVISVTGLAYPGRTINILLDTENVGSVRVGSDGKFDFTTDASPGTASLGFWATDQGGTRSITLNSTFDVTQGAVTNISGIILPPSIKVSSANVNPGDIVTVSGQSIPNARIELHINNSEKIETTTSSATGLWTILLNTTSLRVAEHTLRARSIGGTSSLATQSSFSTTIQLFVGVNGKATTPSDLNRDTKINLVDFSILIFWWGTNGGNSNPPADINGNGKVGIEDFSILLFNWTG</sequence>
<organism evidence="5 6">
    <name type="scientific">Candidatus Kaiserbacteria bacterium RIFCSPLOWO2_12_FULL_45_26</name>
    <dbReference type="NCBI Taxonomy" id="1798525"/>
    <lineage>
        <taxon>Bacteria</taxon>
        <taxon>Candidatus Kaiseribacteriota</taxon>
    </lineage>
</organism>
<dbReference type="SUPFAM" id="SSF63446">
    <property type="entry name" value="Type I dockerin domain"/>
    <property type="match status" value="1"/>
</dbReference>
<evidence type="ECO:0000256" key="3">
    <source>
        <dbReference type="ARBA" id="ARBA00023157"/>
    </source>
</evidence>
<feature type="chain" id="PRO_5009524380" description="Dockerin domain-containing protein" evidence="4">
    <location>
        <begin position="24"/>
        <end position="373"/>
    </location>
</feature>
<evidence type="ECO:0000256" key="2">
    <source>
        <dbReference type="ARBA" id="ARBA00022737"/>
    </source>
</evidence>
<dbReference type="NCBIfam" id="TIGR02232">
    <property type="entry name" value="myxo_disulf_rpt"/>
    <property type="match status" value="1"/>
</dbReference>
<dbReference type="Pfam" id="PF00404">
    <property type="entry name" value="Dockerin_1"/>
    <property type="match status" value="1"/>
</dbReference>
<proteinExistence type="predicted"/>
<dbReference type="EMBL" id="MFMM01000001">
    <property type="protein sequence ID" value="OGG85022.1"/>
    <property type="molecule type" value="Genomic_DNA"/>
</dbReference>
<evidence type="ECO:0008006" key="7">
    <source>
        <dbReference type="Google" id="ProtNLM"/>
    </source>
</evidence>
<protein>
    <recommendedName>
        <fullName evidence="7">Dockerin domain-containing protein</fullName>
    </recommendedName>
</protein>
<reference evidence="5 6" key="1">
    <citation type="journal article" date="2016" name="Nat. Commun.">
        <title>Thousands of microbial genomes shed light on interconnected biogeochemical processes in an aquifer system.</title>
        <authorList>
            <person name="Anantharaman K."/>
            <person name="Brown C.T."/>
            <person name="Hug L.A."/>
            <person name="Sharon I."/>
            <person name="Castelle C.J."/>
            <person name="Probst A.J."/>
            <person name="Thomas B.C."/>
            <person name="Singh A."/>
            <person name="Wilkins M.J."/>
            <person name="Karaoz U."/>
            <person name="Brodie E.L."/>
            <person name="Williams K.H."/>
            <person name="Hubbard S.S."/>
            <person name="Banfield J.F."/>
        </authorList>
    </citation>
    <scope>NUCLEOTIDE SEQUENCE [LARGE SCALE GENOMIC DNA]</scope>
</reference>
<dbReference type="InterPro" id="IPR011936">
    <property type="entry name" value="Myxo_disulph_rpt"/>
</dbReference>
<dbReference type="Gene3D" id="1.10.1330.10">
    <property type="entry name" value="Dockerin domain"/>
    <property type="match status" value="1"/>
</dbReference>
<dbReference type="Proteomes" id="UP000177325">
    <property type="component" value="Unassembled WGS sequence"/>
</dbReference>
<keyword evidence="1 4" id="KW-0732">Signal</keyword>
<evidence type="ECO:0000313" key="5">
    <source>
        <dbReference type="EMBL" id="OGG85022.1"/>
    </source>
</evidence>
<name>A0A1F6FGN8_9BACT</name>
<keyword evidence="2" id="KW-0677">Repeat</keyword>
<dbReference type="GO" id="GO:0004553">
    <property type="term" value="F:hydrolase activity, hydrolyzing O-glycosyl compounds"/>
    <property type="evidence" value="ECO:0007669"/>
    <property type="project" value="InterPro"/>
</dbReference>
<evidence type="ECO:0000256" key="4">
    <source>
        <dbReference type="SAM" id="SignalP"/>
    </source>
</evidence>
<gene>
    <name evidence="5" type="ORF">A3G90_03085</name>
</gene>
<accession>A0A1F6FGN8</accession>